<dbReference type="OrthoDB" id="4327488at2"/>
<protein>
    <recommendedName>
        <fullName evidence="3">Holin</fullName>
    </recommendedName>
</protein>
<keyword evidence="2" id="KW-1185">Reference proteome</keyword>
<evidence type="ECO:0000313" key="2">
    <source>
        <dbReference type="Proteomes" id="UP000377595"/>
    </source>
</evidence>
<comment type="caution">
    <text evidence="1">The sequence shown here is derived from an EMBL/GenBank/DDBJ whole genome shotgun (WGS) entry which is preliminary data.</text>
</comment>
<reference evidence="1 2" key="1">
    <citation type="submission" date="2019-10" db="EMBL/GenBank/DDBJ databases">
        <title>Whole genome shotgun sequence of Acrocarpospora pleiomorpha NBRC 16267.</title>
        <authorList>
            <person name="Ichikawa N."/>
            <person name="Kimura A."/>
            <person name="Kitahashi Y."/>
            <person name="Komaki H."/>
            <person name="Oguchi A."/>
        </authorList>
    </citation>
    <scope>NUCLEOTIDE SEQUENCE [LARGE SCALE GENOMIC DNA]</scope>
    <source>
        <strain evidence="1 2">NBRC 16267</strain>
    </source>
</reference>
<sequence length="54" mass="5810">MAILLVIADDPSLISFLPDWVEAIAMPLVPTGLAALASYKAKHTPRPDLPANQR</sequence>
<organism evidence="1 2">
    <name type="scientific">Acrocarpospora pleiomorpha</name>
    <dbReference type="NCBI Taxonomy" id="90975"/>
    <lineage>
        <taxon>Bacteria</taxon>
        <taxon>Bacillati</taxon>
        <taxon>Actinomycetota</taxon>
        <taxon>Actinomycetes</taxon>
        <taxon>Streptosporangiales</taxon>
        <taxon>Streptosporangiaceae</taxon>
        <taxon>Acrocarpospora</taxon>
    </lineage>
</organism>
<proteinExistence type="predicted"/>
<gene>
    <name evidence="1" type="ORF">Aple_064830</name>
</gene>
<evidence type="ECO:0008006" key="3">
    <source>
        <dbReference type="Google" id="ProtNLM"/>
    </source>
</evidence>
<dbReference type="EMBL" id="BLAF01000042">
    <property type="protein sequence ID" value="GES23584.1"/>
    <property type="molecule type" value="Genomic_DNA"/>
</dbReference>
<dbReference type="Proteomes" id="UP000377595">
    <property type="component" value="Unassembled WGS sequence"/>
</dbReference>
<name>A0A5M3XQQ3_9ACTN</name>
<dbReference type="AlphaFoldDB" id="A0A5M3XQQ3"/>
<dbReference type="RefSeq" id="WP_155348458.1">
    <property type="nucleotide sequence ID" value="NZ_BAAAHM010000043.1"/>
</dbReference>
<accession>A0A5M3XQQ3</accession>
<evidence type="ECO:0000313" key="1">
    <source>
        <dbReference type="EMBL" id="GES23584.1"/>
    </source>
</evidence>